<dbReference type="SUPFAM" id="SSF57701">
    <property type="entry name" value="Zn2/Cys6 DNA-binding domain"/>
    <property type="match status" value="1"/>
</dbReference>
<feature type="compositionally biased region" description="Polar residues" evidence="10">
    <location>
        <begin position="114"/>
        <end position="150"/>
    </location>
</feature>
<feature type="region of interest" description="Disordered" evidence="10">
    <location>
        <begin position="109"/>
        <end position="203"/>
    </location>
</feature>
<evidence type="ECO:0000256" key="1">
    <source>
        <dbReference type="ARBA" id="ARBA00004123"/>
    </source>
</evidence>
<feature type="compositionally biased region" description="Low complexity" evidence="10">
    <location>
        <begin position="289"/>
        <end position="299"/>
    </location>
</feature>
<dbReference type="GO" id="GO:0000978">
    <property type="term" value="F:RNA polymerase II cis-regulatory region sequence-specific DNA binding"/>
    <property type="evidence" value="ECO:0007669"/>
    <property type="project" value="InterPro"/>
</dbReference>
<keyword evidence="6" id="KW-0805">Transcription regulation</keyword>
<dbReference type="RefSeq" id="XP_030979972.1">
    <property type="nucleotide sequence ID" value="XM_031130084.1"/>
</dbReference>
<dbReference type="PROSITE" id="PS50048">
    <property type="entry name" value="ZN2_CY6_FUNGAL_2"/>
    <property type="match status" value="1"/>
</dbReference>
<evidence type="ECO:0000313" key="13">
    <source>
        <dbReference type="Proteomes" id="UP000515153"/>
    </source>
</evidence>
<dbReference type="FunFam" id="3.30.160.60:FF:001289">
    <property type="entry name" value="Zinc finger protein 574"/>
    <property type="match status" value="1"/>
</dbReference>
<organism evidence="13 14">
    <name type="scientific">Pyricularia grisea</name>
    <name type="common">Crabgrass-specific blast fungus</name>
    <name type="synonym">Magnaporthe grisea</name>
    <dbReference type="NCBI Taxonomy" id="148305"/>
    <lineage>
        <taxon>Eukaryota</taxon>
        <taxon>Fungi</taxon>
        <taxon>Dikarya</taxon>
        <taxon>Ascomycota</taxon>
        <taxon>Pezizomycotina</taxon>
        <taxon>Sordariomycetes</taxon>
        <taxon>Sordariomycetidae</taxon>
        <taxon>Magnaporthales</taxon>
        <taxon>Pyriculariaceae</taxon>
        <taxon>Pyricularia</taxon>
    </lineage>
</organism>
<dbReference type="Pfam" id="PF00172">
    <property type="entry name" value="Zn_clus"/>
    <property type="match status" value="1"/>
</dbReference>
<feature type="domain" description="C2H2-type" evidence="12">
    <location>
        <begin position="8"/>
        <end position="35"/>
    </location>
</feature>
<evidence type="ECO:0000313" key="14">
    <source>
        <dbReference type="RefSeq" id="XP_030979972.1"/>
    </source>
</evidence>
<keyword evidence="5" id="KW-0862">Zinc</keyword>
<dbReference type="Gene3D" id="3.30.160.60">
    <property type="entry name" value="Classic Zinc Finger"/>
    <property type="match status" value="2"/>
</dbReference>
<dbReference type="Pfam" id="PF04082">
    <property type="entry name" value="Fungal_trans"/>
    <property type="match status" value="1"/>
</dbReference>
<evidence type="ECO:0000259" key="12">
    <source>
        <dbReference type="PROSITE" id="PS50157"/>
    </source>
</evidence>
<evidence type="ECO:0000256" key="8">
    <source>
        <dbReference type="ARBA" id="ARBA00023242"/>
    </source>
</evidence>
<keyword evidence="3" id="KW-0677">Repeat</keyword>
<keyword evidence="2" id="KW-0479">Metal-binding</keyword>
<dbReference type="Gene3D" id="4.10.240.10">
    <property type="entry name" value="Zn(2)-C6 fungal-type DNA-binding domain"/>
    <property type="match status" value="1"/>
</dbReference>
<dbReference type="CDD" id="cd00067">
    <property type="entry name" value="GAL4"/>
    <property type="match status" value="1"/>
</dbReference>
<evidence type="ECO:0000256" key="4">
    <source>
        <dbReference type="ARBA" id="ARBA00022771"/>
    </source>
</evidence>
<accession>A0A6P8AYM4</accession>
<feature type="domain" description="Zn(2)-C6 fungal-type" evidence="11">
    <location>
        <begin position="75"/>
        <end position="104"/>
    </location>
</feature>
<comment type="subcellular location">
    <subcellularLocation>
        <location evidence="1">Nucleus</location>
    </subcellularLocation>
</comment>
<dbReference type="InterPro" id="IPR036864">
    <property type="entry name" value="Zn2-C6_fun-type_DNA-bd_sf"/>
</dbReference>
<keyword evidence="7" id="KW-0804">Transcription</keyword>
<evidence type="ECO:0000256" key="9">
    <source>
        <dbReference type="PROSITE-ProRule" id="PRU00042"/>
    </source>
</evidence>
<evidence type="ECO:0000256" key="7">
    <source>
        <dbReference type="ARBA" id="ARBA00023163"/>
    </source>
</evidence>
<keyword evidence="8" id="KW-0539">Nucleus</keyword>
<reference evidence="14" key="2">
    <citation type="submission" date="2019-10" db="EMBL/GenBank/DDBJ databases">
        <authorList>
            <consortium name="NCBI Genome Project"/>
        </authorList>
    </citation>
    <scope>NUCLEOTIDE SEQUENCE</scope>
    <source>
        <strain evidence="14">NI907</strain>
    </source>
</reference>
<keyword evidence="4 9" id="KW-0863">Zinc-finger</keyword>
<reference evidence="13 14" key="1">
    <citation type="journal article" date="2019" name="Mol. Biol. Evol.">
        <title>Blast fungal genomes show frequent chromosomal changes, gene gains and losses, and effector gene turnover.</title>
        <authorList>
            <person name="Gomez Luciano L.B."/>
            <person name="Jason Tsai I."/>
            <person name="Chuma I."/>
            <person name="Tosa Y."/>
            <person name="Chen Y.H."/>
            <person name="Li J.Y."/>
            <person name="Li M.Y."/>
            <person name="Jade Lu M.Y."/>
            <person name="Nakayashiki H."/>
            <person name="Li W.H."/>
        </authorList>
    </citation>
    <scope>NUCLEOTIDE SEQUENCE [LARGE SCALE GENOMIC DNA]</scope>
    <source>
        <strain evidence="13 14">NI907</strain>
    </source>
</reference>
<evidence type="ECO:0000256" key="3">
    <source>
        <dbReference type="ARBA" id="ARBA00022737"/>
    </source>
</evidence>
<dbReference type="PANTHER" id="PTHR40626:SF11">
    <property type="entry name" value="ZINC FINGER PROTEIN YPR022C"/>
    <property type="match status" value="1"/>
</dbReference>
<dbReference type="GO" id="GO:0005634">
    <property type="term" value="C:nucleus"/>
    <property type="evidence" value="ECO:0007669"/>
    <property type="project" value="UniProtKB-SubCell"/>
</dbReference>
<evidence type="ECO:0000256" key="10">
    <source>
        <dbReference type="SAM" id="MobiDB-lite"/>
    </source>
</evidence>
<reference evidence="14" key="3">
    <citation type="submission" date="2025-08" db="UniProtKB">
        <authorList>
            <consortium name="RefSeq"/>
        </authorList>
    </citation>
    <scope>IDENTIFICATION</scope>
    <source>
        <strain evidence="14">NI907</strain>
    </source>
</reference>
<protein>
    <submittedName>
        <fullName evidence="14">Uncharacterized protein</fullName>
    </submittedName>
</protein>
<feature type="compositionally biased region" description="Polar residues" evidence="10">
    <location>
        <begin position="172"/>
        <end position="186"/>
    </location>
</feature>
<dbReference type="GO" id="GO:0000785">
    <property type="term" value="C:chromatin"/>
    <property type="evidence" value="ECO:0007669"/>
    <property type="project" value="TreeGrafter"/>
</dbReference>
<dbReference type="GO" id="GO:0006351">
    <property type="term" value="P:DNA-templated transcription"/>
    <property type="evidence" value="ECO:0007669"/>
    <property type="project" value="InterPro"/>
</dbReference>
<dbReference type="PROSITE" id="PS00028">
    <property type="entry name" value="ZINC_FINGER_C2H2_1"/>
    <property type="match status" value="2"/>
</dbReference>
<feature type="domain" description="C2H2-type" evidence="12">
    <location>
        <begin position="36"/>
        <end position="63"/>
    </location>
</feature>
<sequence>MASEPASLRCEHCGETFLRKEHRDRHLRRHSGIKPFQCDVCDKSFARKDTLLRHSTIHRHGDETHGSTPRRCAQACISCAKLKQRCRGGLPCARCQDTGAECKYSPGKTPGIINISSARPSETPASRSGSLRASSIPTDQDNSDAYSYTPRSHVANGHPPNAAADQPALHHNFNSSASNSQDNPKFSHTAAGHPVAVSTNFNPSSLHSDPDLYTREQWSSSPSHHANQIVNEFAAEWDALSSYFPFLPISEELGDALETTHVMIDHNQQRSVEPHNHSPNHQMRGQAAPVPSVSVPNHSSDQDPSPPAVNSSRSYGETPCRRFPKTQDSHLQTAETETFGHVGHVPSHAYEGLRNFYAAQSQDSTPSFVPIRLIKAFVDLYFEYFDPQFPFLHVSHLEAEDLPWILLLATAAIGSYYSELDDIQDYTSILCDLLGRAVESEAMAQIKRPSKALIQSTFLRHIHLLSCGLHKGLLLSHYKRQMLMSMCRDMASRRDAERTSRQNLTKSNDEWASWLAMEEETRLVCCIYNFNLFDISKQMPCPSRTWYAKDVHEWRSKQMEFQAVRLQQASSQEPAPPPEIDCDPFLSKMSLVALYNNGKNNQRQRRASRLAMNSFGSHLRSMSPSISKAPIRISSSENDDETMENSLLDESIDHISFLIGEEPTRCHATLHHILAILRSVPLRTLFAGTGWQADTAQVIKLKAEFKEYLQREGARSRKCLWHAACISKFIQTTRRLAPYDMFSIGIATCYIVLYMELRPVESHPSQATPAGDASSRQPGAAARRRTVRLDQLSTREEVQDWARNGGDADIHLTNVGILREPDSLTRFLRMTEKALLRQVAWSAFFRAWAKNMVQLIHGEKPTLNCEDYNEAEQRIS</sequence>
<dbReference type="PANTHER" id="PTHR40626">
    <property type="entry name" value="MIP31509P"/>
    <property type="match status" value="1"/>
</dbReference>
<dbReference type="Pfam" id="PF00096">
    <property type="entry name" value="zf-C2H2"/>
    <property type="match status" value="1"/>
</dbReference>
<gene>
    <name evidence="14" type="ORF">PgNI_10108</name>
</gene>
<dbReference type="SUPFAM" id="SSF57667">
    <property type="entry name" value="beta-beta-alpha zinc fingers"/>
    <property type="match status" value="1"/>
</dbReference>
<evidence type="ECO:0000256" key="5">
    <source>
        <dbReference type="ARBA" id="ARBA00022833"/>
    </source>
</evidence>
<evidence type="ECO:0000256" key="6">
    <source>
        <dbReference type="ARBA" id="ARBA00023015"/>
    </source>
</evidence>
<dbReference type="SMART" id="SM00066">
    <property type="entry name" value="GAL4"/>
    <property type="match status" value="1"/>
</dbReference>
<dbReference type="GeneID" id="41964992"/>
<feature type="region of interest" description="Disordered" evidence="10">
    <location>
        <begin position="763"/>
        <end position="786"/>
    </location>
</feature>
<dbReference type="GO" id="GO:0000981">
    <property type="term" value="F:DNA-binding transcription factor activity, RNA polymerase II-specific"/>
    <property type="evidence" value="ECO:0007669"/>
    <property type="project" value="InterPro"/>
</dbReference>
<dbReference type="InterPro" id="IPR013087">
    <property type="entry name" value="Znf_C2H2_type"/>
</dbReference>
<dbReference type="PROSITE" id="PS50157">
    <property type="entry name" value="ZINC_FINGER_C2H2_2"/>
    <property type="match status" value="2"/>
</dbReference>
<dbReference type="InterPro" id="IPR036236">
    <property type="entry name" value="Znf_C2H2_sf"/>
</dbReference>
<dbReference type="InterPro" id="IPR001138">
    <property type="entry name" value="Zn2Cys6_DnaBD"/>
</dbReference>
<dbReference type="InterPro" id="IPR007219">
    <property type="entry name" value="XnlR_reg_dom"/>
</dbReference>
<dbReference type="GO" id="GO:0008270">
    <property type="term" value="F:zinc ion binding"/>
    <property type="evidence" value="ECO:0007669"/>
    <property type="project" value="UniProtKB-KW"/>
</dbReference>
<dbReference type="KEGG" id="pgri:PgNI_10108"/>
<proteinExistence type="predicted"/>
<evidence type="ECO:0000259" key="11">
    <source>
        <dbReference type="PROSITE" id="PS50048"/>
    </source>
</evidence>
<dbReference type="AlphaFoldDB" id="A0A6P8AYM4"/>
<dbReference type="Proteomes" id="UP000515153">
    <property type="component" value="Chromosome VII"/>
</dbReference>
<dbReference type="PROSITE" id="PS00463">
    <property type="entry name" value="ZN2_CY6_FUNGAL_1"/>
    <property type="match status" value="1"/>
</dbReference>
<feature type="region of interest" description="Disordered" evidence="10">
    <location>
        <begin position="271"/>
        <end position="332"/>
    </location>
</feature>
<dbReference type="SMART" id="SM00355">
    <property type="entry name" value="ZnF_C2H2"/>
    <property type="match status" value="2"/>
</dbReference>
<dbReference type="CDD" id="cd12148">
    <property type="entry name" value="fungal_TF_MHR"/>
    <property type="match status" value="1"/>
</dbReference>
<dbReference type="InterPro" id="IPR051059">
    <property type="entry name" value="VerF-like"/>
</dbReference>
<keyword evidence="13" id="KW-1185">Reference proteome</keyword>
<name>A0A6P8AYM4_PYRGI</name>
<evidence type="ECO:0000256" key="2">
    <source>
        <dbReference type="ARBA" id="ARBA00022723"/>
    </source>
</evidence>